<evidence type="ECO:0000313" key="7">
    <source>
        <dbReference type="EMBL" id="NMF92852.1"/>
    </source>
</evidence>
<evidence type="ECO:0000256" key="3">
    <source>
        <dbReference type="ARBA" id="ARBA00023015"/>
    </source>
</evidence>
<dbReference type="PROSITE" id="PS50949">
    <property type="entry name" value="HTH_GNTR"/>
    <property type="match status" value="1"/>
</dbReference>
<dbReference type="InterPro" id="IPR015421">
    <property type="entry name" value="PyrdxlP-dep_Trfase_major"/>
</dbReference>
<feature type="domain" description="HTH gntR-type" evidence="6">
    <location>
        <begin position="1"/>
        <end position="69"/>
    </location>
</feature>
<dbReference type="GO" id="GO:0008483">
    <property type="term" value="F:transaminase activity"/>
    <property type="evidence" value="ECO:0007669"/>
    <property type="project" value="UniProtKB-KW"/>
</dbReference>
<keyword evidence="8" id="KW-1185">Reference proteome</keyword>
<dbReference type="RefSeq" id="WP_169198148.1">
    <property type="nucleotide sequence ID" value="NZ_WTVH02000010.1"/>
</dbReference>
<dbReference type="Pfam" id="PF00392">
    <property type="entry name" value="GntR"/>
    <property type="match status" value="1"/>
</dbReference>
<dbReference type="Pfam" id="PF00155">
    <property type="entry name" value="Aminotran_1_2"/>
    <property type="match status" value="1"/>
</dbReference>
<dbReference type="Gene3D" id="1.10.10.10">
    <property type="entry name" value="Winged helix-like DNA-binding domain superfamily/Winged helix DNA-binding domain"/>
    <property type="match status" value="1"/>
</dbReference>
<dbReference type="CDD" id="cd00609">
    <property type="entry name" value="AAT_like"/>
    <property type="match status" value="1"/>
</dbReference>
<keyword evidence="5" id="KW-0804">Transcription</keyword>
<dbReference type="SUPFAM" id="SSF46785">
    <property type="entry name" value="Winged helix' DNA-binding domain"/>
    <property type="match status" value="1"/>
</dbReference>
<dbReference type="EMBL" id="WTVH01000008">
    <property type="protein sequence ID" value="NMF92852.1"/>
    <property type="molecule type" value="Genomic_DNA"/>
</dbReference>
<dbReference type="SUPFAM" id="SSF53383">
    <property type="entry name" value="PLP-dependent transferases"/>
    <property type="match status" value="1"/>
</dbReference>
<evidence type="ECO:0000259" key="6">
    <source>
        <dbReference type="PROSITE" id="PS50949"/>
    </source>
</evidence>
<evidence type="ECO:0000256" key="4">
    <source>
        <dbReference type="ARBA" id="ARBA00023125"/>
    </source>
</evidence>
<dbReference type="InterPro" id="IPR015424">
    <property type="entry name" value="PyrdxlP-dep_Trfase"/>
</dbReference>
<dbReference type="Gene3D" id="3.40.640.10">
    <property type="entry name" value="Type I PLP-dependent aspartate aminotransferase-like (Major domain)"/>
    <property type="match status" value="1"/>
</dbReference>
<comment type="caution">
    <text evidence="7">The sequence shown here is derived from an EMBL/GenBank/DDBJ whole genome shotgun (WGS) entry which is preliminary data.</text>
</comment>
<gene>
    <name evidence="7" type="ORF">GO608_05875</name>
</gene>
<dbReference type="CDD" id="cd07377">
    <property type="entry name" value="WHTH_GntR"/>
    <property type="match status" value="1"/>
</dbReference>
<keyword evidence="7" id="KW-0032">Aminotransferase</keyword>
<accession>A0ABX1MXZ3</accession>
<organism evidence="7 8">
    <name type="scientific">Aromatoleum buckelii</name>
    <dbReference type="NCBI Taxonomy" id="200254"/>
    <lineage>
        <taxon>Bacteria</taxon>
        <taxon>Pseudomonadati</taxon>
        <taxon>Pseudomonadota</taxon>
        <taxon>Betaproteobacteria</taxon>
        <taxon>Rhodocyclales</taxon>
        <taxon>Rhodocyclaceae</taxon>
        <taxon>Aromatoleum</taxon>
    </lineage>
</organism>
<keyword evidence="7" id="KW-0808">Transferase</keyword>
<dbReference type="SMART" id="SM00345">
    <property type="entry name" value="HTH_GNTR"/>
    <property type="match status" value="1"/>
</dbReference>
<keyword evidence="3" id="KW-0805">Transcription regulation</keyword>
<dbReference type="PANTHER" id="PTHR46577:SF2">
    <property type="entry name" value="TRANSCRIPTIONAL REGULATORY PROTEIN"/>
    <property type="match status" value="1"/>
</dbReference>
<evidence type="ECO:0000256" key="5">
    <source>
        <dbReference type="ARBA" id="ARBA00023163"/>
    </source>
</evidence>
<reference evidence="7" key="1">
    <citation type="submission" date="2019-12" db="EMBL/GenBank/DDBJ databases">
        <title>Comparative genomics gives insights into the taxonomy of the Azoarcus-Aromatoleum group and reveals separate origins of nif in the plant-associated Azoarcus and non-plant-associated Aromatoleum sub-groups.</title>
        <authorList>
            <person name="Lafos M."/>
            <person name="Maluk M."/>
            <person name="Batista M."/>
            <person name="Junghare M."/>
            <person name="Carmona M."/>
            <person name="Faoro H."/>
            <person name="Cruz L.M."/>
            <person name="Battistoni F."/>
            <person name="De Souza E."/>
            <person name="Pedrosa F."/>
            <person name="Chen W.-M."/>
            <person name="Poole P.S."/>
            <person name="Dixon R.A."/>
            <person name="James E.K."/>
        </authorList>
    </citation>
    <scope>NUCLEOTIDE SEQUENCE</scope>
    <source>
        <strain evidence="7">U120</strain>
    </source>
</reference>
<keyword evidence="4" id="KW-0238">DNA-binding</keyword>
<dbReference type="InterPro" id="IPR036388">
    <property type="entry name" value="WH-like_DNA-bd_sf"/>
</dbReference>
<dbReference type="InterPro" id="IPR000524">
    <property type="entry name" value="Tscrpt_reg_HTH_GntR"/>
</dbReference>
<dbReference type="InterPro" id="IPR015422">
    <property type="entry name" value="PyrdxlP-dep_Trfase_small"/>
</dbReference>
<evidence type="ECO:0000256" key="1">
    <source>
        <dbReference type="ARBA" id="ARBA00005384"/>
    </source>
</evidence>
<name>A0ABX1MXZ3_9RHOO</name>
<keyword evidence="2" id="KW-0663">Pyridoxal phosphate</keyword>
<dbReference type="Proteomes" id="UP000601990">
    <property type="component" value="Unassembled WGS sequence"/>
</dbReference>
<evidence type="ECO:0000256" key="2">
    <source>
        <dbReference type="ARBA" id="ARBA00022898"/>
    </source>
</evidence>
<evidence type="ECO:0000313" key="8">
    <source>
        <dbReference type="Proteomes" id="UP000601990"/>
    </source>
</evidence>
<protein>
    <submittedName>
        <fullName evidence="7">Aminotransferase class I/II-fold pyridoxal phosphate-dependent enzyme</fullName>
    </submittedName>
</protein>
<dbReference type="InterPro" id="IPR004839">
    <property type="entry name" value="Aminotransferase_I/II_large"/>
</dbReference>
<dbReference type="InterPro" id="IPR036390">
    <property type="entry name" value="WH_DNA-bd_sf"/>
</dbReference>
<sequence>MNLYDRLTLDIEQRIREGVLRAGERLPSVRQACRSQHLSASTVLKAYYQLESRGLIEARPKSGYYVRPRLRQPLPEPQVTRPVSRSTELNVSDFIFEILESVKDPTVVPFGSSFTSPHLYPLAKLGRYLAAAARHLDPLSTVTDLPPGNEELLRQISLRYLTGGVAVPPGEIVITSGAMEALNLCLQAVTRPGDLIAVESPTFYAGLQAIERLGLRVVEIPTHPREGVSLTGLADALRQHPVKACLLMLNFQNPLGALVPNDNRRALVELLRRHDVPLIEDDTYAELYFGKQAPLAAKSLDTSGLVLHVSSFSKCLAPGYRVGWVAAGRFAQKIQRLKISTSLATTIPVQIALADFLRHGAFDTHLRRLRSVLEVQEAAMAAAIERHFPDDIRFARPRGGYLVWVELPPRLDALALHRTALAGGISIAPGPIFSAKREYRNCIRLNFGHPWSARFDSAMATLGGMIADQL</sequence>
<dbReference type="InterPro" id="IPR051446">
    <property type="entry name" value="HTH_trans_reg/aminotransferase"/>
</dbReference>
<proteinExistence type="inferred from homology"/>
<dbReference type="Gene3D" id="3.90.1150.10">
    <property type="entry name" value="Aspartate Aminotransferase, domain 1"/>
    <property type="match status" value="1"/>
</dbReference>
<dbReference type="PANTHER" id="PTHR46577">
    <property type="entry name" value="HTH-TYPE TRANSCRIPTIONAL REGULATORY PROTEIN GABR"/>
    <property type="match status" value="1"/>
</dbReference>
<comment type="similarity">
    <text evidence="1">In the C-terminal section; belongs to the class-I pyridoxal-phosphate-dependent aminotransferase family.</text>
</comment>